<keyword evidence="3" id="KW-1185">Reference proteome</keyword>
<comment type="caution">
    <text evidence="2">The sequence shown here is derived from an EMBL/GenBank/DDBJ whole genome shotgun (WGS) entry which is preliminary data.</text>
</comment>
<dbReference type="EMBL" id="JAWNGG020000092">
    <property type="protein sequence ID" value="KAK9302715.1"/>
    <property type="molecule type" value="Genomic_DNA"/>
</dbReference>
<feature type="compositionally biased region" description="Basic and acidic residues" evidence="1">
    <location>
        <begin position="40"/>
        <end position="49"/>
    </location>
</feature>
<proteinExistence type="predicted"/>
<name>A0AAW0ZYF8_9HYME</name>
<gene>
    <name evidence="2" type="ORF">QLX08_005427</name>
</gene>
<evidence type="ECO:0000256" key="1">
    <source>
        <dbReference type="SAM" id="MobiDB-lite"/>
    </source>
</evidence>
<dbReference type="AlphaFoldDB" id="A0AAW0ZYF8"/>
<feature type="compositionally biased region" description="Polar residues" evidence="1">
    <location>
        <begin position="1"/>
        <end position="29"/>
    </location>
</feature>
<sequence length="105" mass="11779">MNTMAIQQESAQVTPETVSNTDSDTQETAFKSAEDEEEKRDEAEEEYKPSKHSKITHDPNFISKLKSASRKQEGKGKTYLCYSNVAADDDPQSIEEAMSSPRSEE</sequence>
<evidence type="ECO:0000313" key="3">
    <source>
        <dbReference type="Proteomes" id="UP001432146"/>
    </source>
</evidence>
<protein>
    <submittedName>
        <fullName evidence="2">Uncharacterized protein</fullName>
    </submittedName>
</protein>
<dbReference type="Proteomes" id="UP001432146">
    <property type="component" value="Unassembled WGS sequence"/>
</dbReference>
<organism evidence="2 3">
    <name type="scientific">Tetragonisca angustula</name>
    <dbReference type="NCBI Taxonomy" id="166442"/>
    <lineage>
        <taxon>Eukaryota</taxon>
        <taxon>Metazoa</taxon>
        <taxon>Ecdysozoa</taxon>
        <taxon>Arthropoda</taxon>
        <taxon>Hexapoda</taxon>
        <taxon>Insecta</taxon>
        <taxon>Pterygota</taxon>
        <taxon>Neoptera</taxon>
        <taxon>Endopterygota</taxon>
        <taxon>Hymenoptera</taxon>
        <taxon>Apocrita</taxon>
        <taxon>Aculeata</taxon>
        <taxon>Apoidea</taxon>
        <taxon>Anthophila</taxon>
        <taxon>Apidae</taxon>
        <taxon>Tetragonisca</taxon>
    </lineage>
</organism>
<accession>A0AAW0ZYF8</accession>
<evidence type="ECO:0000313" key="2">
    <source>
        <dbReference type="EMBL" id="KAK9302715.1"/>
    </source>
</evidence>
<reference evidence="2 3" key="1">
    <citation type="submission" date="2024-05" db="EMBL/GenBank/DDBJ databases">
        <title>The nuclear and mitochondrial genome assemblies of Tetragonisca angustula (Apidae: Meliponini), a tiny yet remarkable pollinator in the Neotropics.</title>
        <authorList>
            <person name="Ferrari R."/>
            <person name="Ricardo P.C."/>
            <person name="Dias F.C."/>
            <person name="Araujo N.S."/>
            <person name="Soares D.O."/>
            <person name="Zhou Q.-S."/>
            <person name="Zhu C.-D."/>
            <person name="Coutinho L."/>
            <person name="Airas M.C."/>
            <person name="Batista T.M."/>
        </authorList>
    </citation>
    <scope>NUCLEOTIDE SEQUENCE [LARGE SCALE GENOMIC DNA]</scope>
    <source>
        <strain evidence="2">ASF017062</strain>
        <tissue evidence="2">Abdomen</tissue>
    </source>
</reference>
<feature type="region of interest" description="Disordered" evidence="1">
    <location>
        <begin position="1"/>
        <end position="59"/>
    </location>
</feature>